<dbReference type="Gene3D" id="1.20.1250.20">
    <property type="entry name" value="MFS general substrate transporter like domains"/>
    <property type="match status" value="1"/>
</dbReference>
<evidence type="ECO:0000313" key="6">
    <source>
        <dbReference type="Proteomes" id="UP000536381"/>
    </source>
</evidence>
<keyword evidence="4" id="KW-0472">Membrane</keyword>
<feature type="non-terminal residue" evidence="5">
    <location>
        <position position="89"/>
    </location>
</feature>
<sequence length="89" mass="9434">LAIIGKFAATASFSTSHVYSAELLPTIIRQRGVGLYLMSSRAAGITAPLISVLSEFHQAIPMAVFGSPPVVVGMLCYLLPETRGNDLLD</sequence>
<dbReference type="AlphaFoldDB" id="A0A7L2INW3"/>
<dbReference type="SUPFAM" id="SSF103473">
    <property type="entry name" value="MFS general substrate transporter"/>
    <property type="match status" value="1"/>
</dbReference>
<accession>A0A7L2INW3</accession>
<dbReference type="PANTHER" id="PTHR24064">
    <property type="entry name" value="SOLUTE CARRIER FAMILY 22 MEMBER"/>
    <property type="match status" value="1"/>
</dbReference>
<proteinExistence type="predicted"/>
<organism evidence="5 6">
    <name type="scientific">Semnornis frantzii</name>
    <dbReference type="NCBI Taxonomy" id="91796"/>
    <lineage>
        <taxon>Eukaryota</taxon>
        <taxon>Metazoa</taxon>
        <taxon>Chordata</taxon>
        <taxon>Craniata</taxon>
        <taxon>Vertebrata</taxon>
        <taxon>Euteleostomi</taxon>
        <taxon>Archelosauria</taxon>
        <taxon>Archosauria</taxon>
        <taxon>Dinosauria</taxon>
        <taxon>Saurischia</taxon>
        <taxon>Theropoda</taxon>
        <taxon>Coelurosauria</taxon>
        <taxon>Aves</taxon>
        <taxon>Neognathae</taxon>
        <taxon>Neoaves</taxon>
        <taxon>Telluraves</taxon>
        <taxon>Coraciimorphae</taxon>
        <taxon>Piciformes</taxon>
        <taxon>Ramphastidae</taxon>
        <taxon>Semnornis</taxon>
    </lineage>
</organism>
<reference evidence="5 6" key="1">
    <citation type="submission" date="2019-09" db="EMBL/GenBank/DDBJ databases">
        <title>Bird 10,000 Genomes (B10K) Project - Family phase.</title>
        <authorList>
            <person name="Zhang G."/>
        </authorList>
    </citation>
    <scope>NUCLEOTIDE SEQUENCE [LARGE SCALE GENOMIC DNA]</scope>
    <source>
        <strain evidence="5">B10K-DU-001-42</strain>
        <tissue evidence="5">Muscle</tissue>
    </source>
</reference>
<feature type="non-terminal residue" evidence="5">
    <location>
        <position position="1"/>
    </location>
</feature>
<dbReference type="Proteomes" id="UP000536381">
    <property type="component" value="Unassembled WGS sequence"/>
</dbReference>
<dbReference type="InterPro" id="IPR036259">
    <property type="entry name" value="MFS_trans_sf"/>
</dbReference>
<keyword evidence="6" id="KW-1185">Reference proteome</keyword>
<evidence type="ECO:0000256" key="4">
    <source>
        <dbReference type="ARBA" id="ARBA00023136"/>
    </source>
</evidence>
<dbReference type="EMBL" id="VWYK01071993">
    <property type="protein sequence ID" value="NXR11501.1"/>
    <property type="molecule type" value="Genomic_DNA"/>
</dbReference>
<evidence type="ECO:0000256" key="3">
    <source>
        <dbReference type="ARBA" id="ARBA00022989"/>
    </source>
</evidence>
<gene>
    <name evidence="5" type="primary">Slc22a13_2</name>
    <name evidence="5" type="ORF">SEMFRA_R09544</name>
</gene>
<evidence type="ECO:0000313" key="5">
    <source>
        <dbReference type="EMBL" id="NXR11501.1"/>
    </source>
</evidence>
<comment type="caution">
    <text evidence="5">The sequence shown here is derived from an EMBL/GenBank/DDBJ whole genome shotgun (WGS) entry which is preliminary data.</text>
</comment>
<dbReference type="GO" id="GO:0016020">
    <property type="term" value="C:membrane"/>
    <property type="evidence" value="ECO:0007669"/>
    <property type="project" value="UniProtKB-SubCell"/>
</dbReference>
<name>A0A7L2INW3_9PICI</name>
<evidence type="ECO:0000256" key="1">
    <source>
        <dbReference type="ARBA" id="ARBA00004141"/>
    </source>
</evidence>
<keyword evidence="3" id="KW-1133">Transmembrane helix</keyword>
<evidence type="ECO:0000256" key="2">
    <source>
        <dbReference type="ARBA" id="ARBA00022692"/>
    </source>
</evidence>
<comment type="subcellular location">
    <subcellularLocation>
        <location evidence="1">Membrane</location>
        <topology evidence="1">Multi-pass membrane protein</topology>
    </subcellularLocation>
</comment>
<keyword evidence="2" id="KW-0812">Transmembrane</keyword>
<dbReference type="OrthoDB" id="5296287at2759"/>
<protein>
    <submittedName>
        <fullName evidence="5">S22AD protein</fullName>
    </submittedName>
</protein>